<evidence type="ECO:0000256" key="3">
    <source>
        <dbReference type="ARBA" id="ARBA00022630"/>
    </source>
</evidence>
<evidence type="ECO:0000313" key="8">
    <source>
        <dbReference type="EMBL" id="MDR6301143.1"/>
    </source>
</evidence>
<keyword evidence="6" id="KW-0560">Oxidoreductase</keyword>
<keyword evidence="3" id="KW-0285">Flavoprotein</keyword>
<comment type="similarity">
    <text evidence="2">Belongs to the nitroreductase family.</text>
</comment>
<keyword evidence="5" id="KW-0521">NADP</keyword>
<dbReference type="SUPFAM" id="SSF55469">
    <property type="entry name" value="FMN-dependent nitroreductase-like"/>
    <property type="match status" value="1"/>
</dbReference>
<organism evidence="8 9">
    <name type="scientific">Mesonia maritima</name>
    <dbReference type="NCBI Taxonomy" id="1793873"/>
    <lineage>
        <taxon>Bacteria</taxon>
        <taxon>Pseudomonadati</taxon>
        <taxon>Bacteroidota</taxon>
        <taxon>Flavobacteriia</taxon>
        <taxon>Flavobacteriales</taxon>
        <taxon>Flavobacteriaceae</taxon>
        <taxon>Mesonia</taxon>
    </lineage>
</organism>
<accession>A0ABU1K6A9</accession>
<evidence type="ECO:0000256" key="5">
    <source>
        <dbReference type="ARBA" id="ARBA00022857"/>
    </source>
</evidence>
<evidence type="ECO:0000259" key="7">
    <source>
        <dbReference type="Pfam" id="PF00881"/>
    </source>
</evidence>
<sequence>MSNIKSLQWRYATKKFDETKKVPEEKISMLKTSFNLTPTSYGLQPLKLVIVKDDATKKKLYEHSAKQQQILTASHILIFCIETNIDDNFIEENFKRIKEIRETPDEILNPFREFLLGDFRKRSQEEIENWAVNQVYLAIGNILNVCAAEKIDACPMEGFDAKKYDETLNLTEKGIKSTLVLPIGYRAEDDIFADFEKVRRPLDDVIIDLD</sequence>
<evidence type="ECO:0000256" key="4">
    <source>
        <dbReference type="ARBA" id="ARBA00022643"/>
    </source>
</evidence>
<comment type="cofactor">
    <cofactor evidence="1">
        <name>FMN</name>
        <dbReference type="ChEBI" id="CHEBI:58210"/>
    </cofactor>
</comment>
<name>A0ABU1K6A9_9FLAO</name>
<dbReference type="Proteomes" id="UP001257659">
    <property type="component" value="Unassembled WGS sequence"/>
</dbReference>
<dbReference type="InterPro" id="IPR029479">
    <property type="entry name" value="Nitroreductase"/>
</dbReference>
<evidence type="ECO:0000313" key="9">
    <source>
        <dbReference type="Proteomes" id="UP001257659"/>
    </source>
</evidence>
<dbReference type="RefSeq" id="WP_309728226.1">
    <property type="nucleotide sequence ID" value="NZ_JAVDQA010000004.1"/>
</dbReference>
<keyword evidence="9" id="KW-1185">Reference proteome</keyword>
<dbReference type="InterPro" id="IPR033878">
    <property type="entry name" value="NfsB-like"/>
</dbReference>
<dbReference type="Gene3D" id="3.40.109.10">
    <property type="entry name" value="NADH Oxidase"/>
    <property type="match status" value="1"/>
</dbReference>
<evidence type="ECO:0000256" key="2">
    <source>
        <dbReference type="ARBA" id="ARBA00007118"/>
    </source>
</evidence>
<protein>
    <recommendedName>
        <fullName evidence="7">Nitroreductase domain-containing protein</fullName>
    </recommendedName>
</protein>
<dbReference type="Pfam" id="PF00881">
    <property type="entry name" value="Nitroreductase"/>
    <property type="match status" value="1"/>
</dbReference>
<dbReference type="PANTHER" id="PTHR43673">
    <property type="entry name" value="NAD(P)H NITROREDUCTASE YDGI-RELATED"/>
    <property type="match status" value="1"/>
</dbReference>
<keyword evidence="4" id="KW-0288">FMN</keyword>
<proteinExistence type="inferred from homology"/>
<dbReference type="PANTHER" id="PTHR43673:SF2">
    <property type="entry name" value="NITROREDUCTASE"/>
    <property type="match status" value="1"/>
</dbReference>
<dbReference type="CDD" id="cd02149">
    <property type="entry name" value="NfsB-like"/>
    <property type="match status" value="1"/>
</dbReference>
<dbReference type="EMBL" id="JAVDQA010000004">
    <property type="protein sequence ID" value="MDR6301143.1"/>
    <property type="molecule type" value="Genomic_DNA"/>
</dbReference>
<evidence type="ECO:0000256" key="6">
    <source>
        <dbReference type="ARBA" id="ARBA00023002"/>
    </source>
</evidence>
<gene>
    <name evidence="8" type="ORF">GGR31_001790</name>
</gene>
<reference evidence="8 9" key="1">
    <citation type="submission" date="2023-07" db="EMBL/GenBank/DDBJ databases">
        <title>Genomic Encyclopedia of Type Strains, Phase IV (KMG-IV): sequencing the most valuable type-strain genomes for metagenomic binning, comparative biology and taxonomic classification.</title>
        <authorList>
            <person name="Goeker M."/>
        </authorList>
    </citation>
    <scope>NUCLEOTIDE SEQUENCE [LARGE SCALE GENOMIC DNA]</scope>
    <source>
        <strain evidence="8 9">DSM 102814</strain>
    </source>
</reference>
<comment type="caution">
    <text evidence="8">The sequence shown here is derived from an EMBL/GenBank/DDBJ whole genome shotgun (WGS) entry which is preliminary data.</text>
</comment>
<feature type="domain" description="Nitroreductase" evidence="7">
    <location>
        <begin position="8"/>
        <end position="185"/>
    </location>
</feature>
<dbReference type="InterPro" id="IPR000415">
    <property type="entry name" value="Nitroreductase-like"/>
</dbReference>
<evidence type="ECO:0000256" key="1">
    <source>
        <dbReference type="ARBA" id="ARBA00001917"/>
    </source>
</evidence>